<dbReference type="OrthoDB" id="412788at2759"/>
<evidence type="ECO:0000313" key="2">
    <source>
        <dbReference type="EMBL" id="KIM56585.1"/>
    </source>
</evidence>
<protein>
    <recommendedName>
        <fullName evidence="4">Methyltransferase</fullName>
    </recommendedName>
</protein>
<evidence type="ECO:0008006" key="4">
    <source>
        <dbReference type="Google" id="ProtNLM"/>
    </source>
</evidence>
<reference evidence="3" key="2">
    <citation type="submission" date="2015-01" db="EMBL/GenBank/DDBJ databases">
        <title>Evolutionary Origins and Diversification of the Mycorrhizal Mutualists.</title>
        <authorList>
            <consortium name="DOE Joint Genome Institute"/>
            <consortium name="Mycorrhizal Genomics Consortium"/>
            <person name="Kohler A."/>
            <person name="Kuo A."/>
            <person name="Nagy L.G."/>
            <person name="Floudas D."/>
            <person name="Copeland A."/>
            <person name="Barry K.W."/>
            <person name="Cichocki N."/>
            <person name="Veneault-Fourrey C."/>
            <person name="LaButti K."/>
            <person name="Lindquist E.A."/>
            <person name="Lipzen A."/>
            <person name="Lundell T."/>
            <person name="Morin E."/>
            <person name="Murat C."/>
            <person name="Riley R."/>
            <person name="Ohm R."/>
            <person name="Sun H."/>
            <person name="Tunlid A."/>
            <person name="Henrissat B."/>
            <person name="Grigoriev I.V."/>
            <person name="Hibbett D.S."/>
            <person name="Martin F."/>
        </authorList>
    </citation>
    <scope>NUCLEOTIDE SEQUENCE [LARGE SCALE GENOMIC DNA]</scope>
    <source>
        <strain evidence="3">Foug A</strain>
    </source>
</reference>
<evidence type="ECO:0000313" key="3">
    <source>
        <dbReference type="Proteomes" id="UP000053989"/>
    </source>
</evidence>
<dbReference type="InParanoid" id="A0A0C3D746"/>
<comment type="similarity">
    <text evidence="1">Belongs to the asaB hydroxylase/desaturase family.</text>
</comment>
<dbReference type="NCBIfam" id="NF041278">
    <property type="entry name" value="CmcJ_NvfI_EfuI"/>
    <property type="match status" value="1"/>
</dbReference>
<dbReference type="InterPro" id="IPR044053">
    <property type="entry name" value="AsaB-like"/>
</dbReference>
<sequence length="288" mass="32766">MSATVQLTYSIPPPDGSKTYTVVNRDSITGERTQSWKEDVRSVQIEDVRGKENEYTLDTAGFQFFRHPTKHTRFLDDAEIKAEYYPETAELIKKLTGATEVVLFEHTVRRRRPGLIDDGPQKRQPVLVIHADQTTPDAFVRFHKHLPPKDPAHPRRGRFQTMNLWRPISHPAIDSPLAICDYRSVNADEDLLPATLIYAAREGDIYYAKYNPKHRWVYKSDMDTADLVLMKSFDSILDGSVAGLALHTGFELPEVPEGTPMRESIEIEALVYYEGDQVGGQLLSTYTN</sequence>
<evidence type="ECO:0000256" key="1">
    <source>
        <dbReference type="ARBA" id="ARBA00023604"/>
    </source>
</evidence>
<dbReference type="Proteomes" id="UP000053989">
    <property type="component" value="Unassembled WGS sequence"/>
</dbReference>
<organism evidence="2 3">
    <name type="scientific">Scleroderma citrinum Foug A</name>
    <dbReference type="NCBI Taxonomy" id="1036808"/>
    <lineage>
        <taxon>Eukaryota</taxon>
        <taxon>Fungi</taxon>
        <taxon>Dikarya</taxon>
        <taxon>Basidiomycota</taxon>
        <taxon>Agaricomycotina</taxon>
        <taxon>Agaricomycetes</taxon>
        <taxon>Agaricomycetidae</taxon>
        <taxon>Boletales</taxon>
        <taxon>Sclerodermatineae</taxon>
        <taxon>Sclerodermataceae</taxon>
        <taxon>Scleroderma</taxon>
    </lineage>
</organism>
<dbReference type="EMBL" id="KN822114">
    <property type="protein sequence ID" value="KIM56585.1"/>
    <property type="molecule type" value="Genomic_DNA"/>
</dbReference>
<dbReference type="PANTHER" id="PTHR34598:SF3">
    <property type="entry name" value="OXIDOREDUCTASE AN1597"/>
    <property type="match status" value="1"/>
</dbReference>
<dbReference type="HOGENOM" id="CLU_042688_1_1_1"/>
<keyword evidence="3" id="KW-1185">Reference proteome</keyword>
<name>A0A0C3D746_9AGAM</name>
<gene>
    <name evidence="2" type="ORF">SCLCIDRAFT_132256</name>
</gene>
<proteinExistence type="inferred from homology"/>
<accession>A0A0C3D746</accession>
<dbReference type="GO" id="GO:0016491">
    <property type="term" value="F:oxidoreductase activity"/>
    <property type="evidence" value="ECO:0007669"/>
    <property type="project" value="InterPro"/>
</dbReference>
<reference evidence="2 3" key="1">
    <citation type="submission" date="2014-04" db="EMBL/GenBank/DDBJ databases">
        <authorList>
            <consortium name="DOE Joint Genome Institute"/>
            <person name="Kuo A."/>
            <person name="Kohler A."/>
            <person name="Nagy L.G."/>
            <person name="Floudas D."/>
            <person name="Copeland A."/>
            <person name="Barry K.W."/>
            <person name="Cichocki N."/>
            <person name="Veneault-Fourrey C."/>
            <person name="LaButti K."/>
            <person name="Lindquist E.A."/>
            <person name="Lipzen A."/>
            <person name="Lundell T."/>
            <person name="Morin E."/>
            <person name="Murat C."/>
            <person name="Sun H."/>
            <person name="Tunlid A."/>
            <person name="Henrissat B."/>
            <person name="Grigoriev I.V."/>
            <person name="Hibbett D.S."/>
            <person name="Martin F."/>
            <person name="Nordberg H.P."/>
            <person name="Cantor M.N."/>
            <person name="Hua S.X."/>
        </authorList>
    </citation>
    <scope>NUCLEOTIDE SEQUENCE [LARGE SCALE GENOMIC DNA]</scope>
    <source>
        <strain evidence="2 3">Foug A</strain>
    </source>
</reference>
<dbReference type="AlphaFoldDB" id="A0A0C3D746"/>
<dbReference type="PANTHER" id="PTHR34598">
    <property type="entry name" value="BLL6449 PROTEIN"/>
    <property type="match status" value="1"/>
</dbReference>
<dbReference type="STRING" id="1036808.A0A0C3D746"/>